<name>A0A5J5FBQ5_9PEZI</name>
<evidence type="ECO:0000313" key="1">
    <source>
        <dbReference type="EMBL" id="KAA8914382.1"/>
    </source>
</evidence>
<dbReference type="InParanoid" id="A0A5J5FBQ5"/>
<gene>
    <name evidence="1" type="ORF">FN846DRAFT_767600</name>
</gene>
<dbReference type="EMBL" id="VXIS01000006">
    <property type="protein sequence ID" value="KAA8914382.1"/>
    <property type="molecule type" value="Genomic_DNA"/>
</dbReference>
<dbReference type="InterPro" id="IPR021109">
    <property type="entry name" value="Peptidase_aspartic_dom_sf"/>
</dbReference>
<sequence>IITSQADAVPGTGYEFRKYNFLEIAIRLAVDSDATWGCLDTGCGMSLVDIDWISERLPQLRIINRASRVRVRGIGSQSHISNSFIVMTMYFPNSDGSKLAKITRELHLVGGLGCKILIGIDIIKPERITPDVHNETAHIGSCALDVPIRVMARGR</sequence>
<comment type="caution">
    <text evidence="1">The sequence shown here is derived from an EMBL/GenBank/DDBJ whole genome shotgun (WGS) entry which is preliminary data.</text>
</comment>
<reference evidence="1 2" key="1">
    <citation type="submission" date="2019-09" db="EMBL/GenBank/DDBJ databases">
        <title>Draft genome of the ectomycorrhizal ascomycete Sphaerosporella brunnea.</title>
        <authorList>
            <consortium name="DOE Joint Genome Institute"/>
            <person name="Benucci G.M."/>
            <person name="Marozzi G."/>
            <person name="Antonielli L."/>
            <person name="Sanchez S."/>
            <person name="Marco P."/>
            <person name="Wang X."/>
            <person name="Falini L.B."/>
            <person name="Barry K."/>
            <person name="Haridas S."/>
            <person name="Lipzen A."/>
            <person name="Labutti K."/>
            <person name="Grigoriev I.V."/>
            <person name="Murat C."/>
            <person name="Martin F."/>
            <person name="Albertini E."/>
            <person name="Donnini D."/>
            <person name="Bonito G."/>
        </authorList>
    </citation>
    <scope>NUCLEOTIDE SEQUENCE [LARGE SCALE GENOMIC DNA]</scope>
    <source>
        <strain evidence="1 2">Sb_GMNB300</strain>
    </source>
</reference>
<dbReference type="OrthoDB" id="193499at2759"/>
<keyword evidence="2" id="KW-1185">Reference proteome</keyword>
<dbReference type="AlphaFoldDB" id="A0A5J5FBQ5"/>
<feature type="non-terminal residue" evidence="1">
    <location>
        <position position="155"/>
    </location>
</feature>
<dbReference type="Gene3D" id="2.40.70.10">
    <property type="entry name" value="Acid Proteases"/>
    <property type="match status" value="1"/>
</dbReference>
<protein>
    <submittedName>
        <fullName evidence="1">Uncharacterized protein</fullName>
    </submittedName>
</protein>
<accession>A0A5J5FBQ5</accession>
<proteinExistence type="predicted"/>
<evidence type="ECO:0000313" key="2">
    <source>
        <dbReference type="Proteomes" id="UP000326924"/>
    </source>
</evidence>
<dbReference type="Proteomes" id="UP000326924">
    <property type="component" value="Unassembled WGS sequence"/>
</dbReference>
<feature type="non-terminal residue" evidence="1">
    <location>
        <position position="1"/>
    </location>
</feature>
<organism evidence="1 2">
    <name type="scientific">Sphaerosporella brunnea</name>
    <dbReference type="NCBI Taxonomy" id="1250544"/>
    <lineage>
        <taxon>Eukaryota</taxon>
        <taxon>Fungi</taxon>
        <taxon>Dikarya</taxon>
        <taxon>Ascomycota</taxon>
        <taxon>Pezizomycotina</taxon>
        <taxon>Pezizomycetes</taxon>
        <taxon>Pezizales</taxon>
        <taxon>Pyronemataceae</taxon>
        <taxon>Sphaerosporella</taxon>
    </lineage>
</organism>